<dbReference type="EMBL" id="JACYNJ010000006">
    <property type="protein sequence ID" value="MBD8270236.1"/>
    <property type="molecule type" value="Genomic_DNA"/>
</dbReference>
<accession>A0AAE2PYF1</accession>
<dbReference type="Proteomes" id="UP000610293">
    <property type="component" value="Unassembled WGS sequence"/>
</dbReference>
<name>A0AAE2PYF1_PSEFL</name>
<sequence length="300" mass="32780">MATGLKPRTADGYDQDVTSACERTLLTLLSAFGNLKETLRLVGGLVPRYLTPASPPDVPMHAGTSDVDIVLNLEVLAAGNEYASLADQLNTRGFTRWVDEGRAASWRWRRRVSEHIEVVVELLRDAGGEAPGRSISVDGERVSALTIKHARIVHDWYLEREISAELLDGDGVSVDVVRFADVPAFVILKALALDQRQERKDAGDLIHVIRYSGSVEEVAALFVERIRSGLHPEAVQDGLAALARRFGDDLHSEGFEKVGAVAYARFYGAEDEDELVGRQRFAAGLIQSLLAEIDAQLGHG</sequence>
<organism evidence="1 2">
    <name type="scientific">Pseudomonas fluorescens</name>
    <dbReference type="NCBI Taxonomy" id="294"/>
    <lineage>
        <taxon>Bacteria</taxon>
        <taxon>Pseudomonadati</taxon>
        <taxon>Pseudomonadota</taxon>
        <taxon>Gammaproteobacteria</taxon>
        <taxon>Pseudomonadales</taxon>
        <taxon>Pseudomonadaceae</taxon>
        <taxon>Pseudomonas</taxon>
    </lineage>
</organism>
<protein>
    <submittedName>
        <fullName evidence="1">Uncharacterized protein</fullName>
    </submittedName>
</protein>
<evidence type="ECO:0000313" key="1">
    <source>
        <dbReference type="EMBL" id="MBD8270236.1"/>
    </source>
</evidence>
<proteinExistence type="predicted"/>
<comment type="caution">
    <text evidence="1">The sequence shown here is derived from an EMBL/GenBank/DDBJ whole genome shotgun (WGS) entry which is preliminary data.</text>
</comment>
<gene>
    <name evidence="1" type="ORF">IFU03_10765</name>
</gene>
<evidence type="ECO:0000313" key="2">
    <source>
        <dbReference type="Proteomes" id="UP000610293"/>
    </source>
</evidence>
<dbReference type="AlphaFoldDB" id="A0AAE2PYF1"/>
<reference evidence="1" key="1">
    <citation type="journal article" date="2020" name="FEMS Microbiol. Ecol.">
        <title>Temporal dynamics of bacterial communities during seed development and maturation.</title>
        <authorList>
            <person name="Chesneau G."/>
            <person name="Torres-Cortes G."/>
            <person name="Briand M."/>
            <person name="Darrasse A."/>
            <person name="Preveaux A."/>
            <person name="Marais C."/>
            <person name="Jacques M.A."/>
            <person name="Shade A."/>
            <person name="Barret M."/>
        </authorList>
    </citation>
    <scope>NUCLEOTIDE SEQUENCE</scope>
    <source>
        <strain evidence="1">CFBP13533</strain>
    </source>
</reference>